<dbReference type="Pfam" id="PF04519">
    <property type="entry name" value="Bactofilin"/>
    <property type="match status" value="1"/>
</dbReference>
<evidence type="ECO:0000313" key="2">
    <source>
        <dbReference type="EMBL" id="ABJ15625.1"/>
    </source>
</evidence>
<name>A0A0H2ZLG5_PSEAB</name>
<dbReference type="EMBL" id="CP000438">
    <property type="protein sequence ID" value="ABJ15625.1"/>
    <property type="molecule type" value="Genomic_DNA"/>
</dbReference>
<dbReference type="PANTHER" id="PTHR35024">
    <property type="entry name" value="HYPOTHETICAL CYTOSOLIC PROTEIN"/>
    <property type="match status" value="1"/>
</dbReference>
<comment type="similarity">
    <text evidence="1">Belongs to the bactofilin family.</text>
</comment>
<dbReference type="InterPro" id="IPR007607">
    <property type="entry name" value="BacA/B"/>
</dbReference>
<organism evidence="2 3">
    <name type="scientific">Pseudomonas aeruginosa (strain UCBPP-PA14)</name>
    <dbReference type="NCBI Taxonomy" id="208963"/>
    <lineage>
        <taxon>Bacteria</taxon>
        <taxon>Pseudomonadati</taxon>
        <taxon>Pseudomonadota</taxon>
        <taxon>Gammaproteobacteria</taxon>
        <taxon>Pseudomonadales</taxon>
        <taxon>Pseudomonadaceae</taxon>
        <taxon>Pseudomonas</taxon>
    </lineage>
</organism>
<dbReference type="Proteomes" id="UP000000653">
    <property type="component" value="Chromosome"/>
</dbReference>
<protein>
    <submittedName>
        <fullName evidence="2">Putative integral membrane protein</fullName>
    </submittedName>
</protein>
<dbReference type="SMR" id="A0A0H2ZLG5"/>
<reference evidence="2 3" key="1">
    <citation type="journal article" date="2006" name="Genome Biol.">
        <title>Genomic analysis reveals that Pseudomonas aeruginosa virulence is combinatorial.</title>
        <authorList>
            <person name="Lee D.G."/>
            <person name="Urbach J.M."/>
            <person name="Wu G."/>
            <person name="Liberati N.T."/>
            <person name="Feinbaum R.L."/>
            <person name="Miyata S."/>
            <person name="Diggins L.T."/>
            <person name="He J."/>
            <person name="Saucier M."/>
            <person name="Deziel E."/>
            <person name="Friedman L."/>
            <person name="Li L."/>
            <person name="Grills G."/>
            <person name="Montgomery K."/>
            <person name="Kucherlapati R."/>
            <person name="Rahme L.G."/>
            <person name="Ausubel F.M."/>
        </authorList>
    </citation>
    <scope>NUCLEOTIDE SEQUENCE [LARGE SCALE GENOMIC DNA]</scope>
    <source>
        <strain evidence="2 3">UCBPP-PA14</strain>
    </source>
</reference>
<dbReference type="RefSeq" id="WP_003120826.1">
    <property type="nucleotide sequence ID" value="NC_008463.1"/>
</dbReference>
<dbReference type="KEGG" id="pau:PA14_08500"/>
<sequence>MSIMWSKNKGRADVQRFTGQTSLIASGAELVGDMNLKGAVQIDGTVRGALQAHEGLVRVSAGGRVDGEIRAPHVIIDGQVDGDIHAIERLELGAQARVKGNLHYGLIETAMGAQIEGRLCPMTEASPRPLELPASVETVD</sequence>
<dbReference type="PANTHER" id="PTHR35024:SF4">
    <property type="entry name" value="POLYMER-FORMING CYTOSKELETAL PROTEIN"/>
    <property type="match status" value="1"/>
</dbReference>
<accession>A0A0H2ZLG5</accession>
<evidence type="ECO:0000313" key="3">
    <source>
        <dbReference type="Proteomes" id="UP000000653"/>
    </source>
</evidence>
<evidence type="ECO:0000256" key="1">
    <source>
        <dbReference type="ARBA" id="ARBA00044755"/>
    </source>
</evidence>
<dbReference type="BioCyc" id="PAER208963:G1G74-705-MONOMER"/>
<proteinExistence type="inferred from homology"/>
<dbReference type="AlphaFoldDB" id="A0A0H2ZLG5"/>
<dbReference type="HOGENOM" id="CLU_072799_7_0_6"/>
<gene>
    <name evidence="2" type="ordered locus">PA14_08500</name>
</gene>